<dbReference type="Pfam" id="PF00589">
    <property type="entry name" value="Phage_integrase"/>
    <property type="match status" value="1"/>
</dbReference>
<dbReference type="Proteomes" id="UP000654304">
    <property type="component" value="Unassembled WGS sequence"/>
</dbReference>
<feature type="region of interest" description="Disordered" evidence="5">
    <location>
        <begin position="369"/>
        <end position="391"/>
    </location>
</feature>
<dbReference type="EMBL" id="JACOGD010000001">
    <property type="protein sequence ID" value="MBC3930573.1"/>
    <property type="molecule type" value="Genomic_DNA"/>
</dbReference>
<keyword evidence="3" id="KW-0238">DNA-binding</keyword>
<evidence type="ECO:0000259" key="6">
    <source>
        <dbReference type="PROSITE" id="PS51898"/>
    </source>
</evidence>
<comment type="caution">
    <text evidence="7">The sequence shown here is derived from an EMBL/GenBank/DDBJ whole genome shotgun (WGS) entry which is preliminary data.</text>
</comment>
<dbReference type="InterPro" id="IPR002104">
    <property type="entry name" value="Integrase_catalytic"/>
</dbReference>
<dbReference type="InterPro" id="IPR011010">
    <property type="entry name" value="DNA_brk_join_enz"/>
</dbReference>
<evidence type="ECO:0000256" key="3">
    <source>
        <dbReference type="ARBA" id="ARBA00023125"/>
    </source>
</evidence>
<evidence type="ECO:0000313" key="8">
    <source>
        <dbReference type="Proteomes" id="UP000654304"/>
    </source>
</evidence>
<comment type="similarity">
    <text evidence="1">Belongs to the 'phage' integrase family.</text>
</comment>
<dbReference type="CDD" id="cd00801">
    <property type="entry name" value="INT_P4_C"/>
    <property type="match status" value="1"/>
</dbReference>
<evidence type="ECO:0000313" key="7">
    <source>
        <dbReference type="EMBL" id="MBC3930573.1"/>
    </source>
</evidence>
<dbReference type="Gene3D" id="1.10.443.10">
    <property type="entry name" value="Intergrase catalytic core"/>
    <property type="match status" value="1"/>
</dbReference>
<dbReference type="Pfam" id="PF22022">
    <property type="entry name" value="Phage_int_M"/>
    <property type="match status" value="1"/>
</dbReference>
<dbReference type="Pfam" id="PF13356">
    <property type="entry name" value="Arm-DNA-bind_3"/>
    <property type="match status" value="1"/>
</dbReference>
<dbReference type="InterPro" id="IPR053876">
    <property type="entry name" value="Phage_int_M"/>
</dbReference>
<keyword evidence="4" id="KW-0233">DNA recombination</keyword>
<dbReference type="InterPro" id="IPR013762">
    <property type="entry name" value="Integrase-like_cat_sf"/>
</dbReference>
<dbReference type="Gene3D" id="1.10.150.130">
    <property type="match status" value="1"/>
</dbReference>
<dbReference type="PANTHER" id="PTHR30629">
    <property type="entry name" value="PROPHAGE INTEGRASE"/>
    <property type="match status" value="1"/>
</dbReference>
<evidence type="ECO:0000256" key="4">
    <source>
        <dbReference type="ARBA" id="ARBA00023172"/>
    </source>
</evidence>
<evidence type="ECO:0000256" key="5">
    <source>
        <dbReference type="SAM" id="MobiDB-lite"/>
    </source>
</evidence>
<dbReference type="PANTHER" id="PTHR30629:SF2">
    <property type="entry name" value="PROPHAGE INTEGRASE INTS-RELATED"/>
    <property type="match status" value="1"/>
</dbReference>
<feature type="domain" description="Tyr recombinase" evidence="6">
    <location>
        <begin position="227"/>
        <end position="450"/>
    </location>
</feature>
<dbReference type="PROSITE" id="PS51898">
    <property type="entry name" value="TYR_RECOMBINASE"/>
    <property type="match status" value="1"/>
</dbReference>
<protein>
    <submittedName>
        <fullName evidence="7">Tyrosine-type recombinase/integrase</fullName>
    </submittedName>
</protein>
<organism evidence="7 8">
    <name type="scientific">Undibacterium curvum</name>
    <dbReference type="NCBI Taxonomy" id="2762294"/>
    <lineage>
        <taxon>Bacteria</taxon>
        <taxon>Pseudomonadati</taxon>
        <taxon>Pseudomonadota</taxon>
        <taxon>Betaproteobacteria</taxon>
        <taxon>Burkholderiales</taxon>
        <taxon>Oxalobacteraceae</taxon>
        <taxon>Undibacterium</taxon>
    </lineage>
</organism>
<dbReference type="SUPFAM" id="SSF56349">
    <property type="entry name" value="DNA breaking-rejoining enzymes"/>
    <property type="match status" value="1"/>
</dbReference>
<evidence type="ECO:0000256" key="2">
    <source>
        <dbReference type="ARBA" id="ARBA00022908"/>
    </source>
</evidence>
<dbReference type="InterPro" id="IPR025166">
    <property type="entry name" value="Integrase_DNA_bind_dom"/>
</dbReference>
<gene>
    <name evidence="7" type="ORF">H8K43_02715</name>
</gene>
<dbReference type="RefSeq" id="WP_186902429.1">
    <property type="nucleotide sequence ID" value="NZ_JACOGD010000001.1"/>
</dbReference>
<evidence type="ECO:0000256" key="1">
    <source>
        <dbReference type="ARBA" id="ARBA00008857"/>
    </source>
</evidence>
<reference evidence="7 8" key="1">
    <citation type="submission" date="2020-08" db="EMBL/GenBank/DDBJ databases">
        <title>Novel species isolated from subtropical streams in China.</title>
        <authorList>
            <person name="Lu H."/>
        </authorList>
    </citation>
    <scope>NUCLEOTIDE SEQUENCE [LARGE SCALE GENOMIC DNA]</scope>
    <source>
        <strain evidence="7 8">CY22W</strain>
    </source>
</reference>
<dbReference type="InterPro" id="IPR050808">
    <property type="entry name" value="Phage_Integrase"/>
</dbReference>
<dbReference type="InterPro" id="IPR010998">
    <property type="entry name" value="Integrase_recombinase_N"/>
</dbReference>
<name>A0ABR7A0X6_9BURK</name>
<accession>A0ABR7A0X6</accession>
<keyword evidence="2" id="KW-0229">DNA integration</keyword>
<sequence length="465" mass="53562">MSKLTQKALEAIDPEMHGKTVREDGGLLGKVRLKGDQISIYFYYRYRWEAKTRDLSCGTWPTDSLVTIRKIRDEARLKVAKGIDPGEQKKVVKIEAQEAIALKLAEQSKKLKEELTFTDMFEAWIDNGVRREDGNATLKRTFSSDVLPFLGKKKVCQITESDLIHVLKKMVDRGVNRSAVLMNNNFKQMFSWAEKRQPWRKLMLEGNPADLVEIKRVVSEEYDIDNVRTRILSDEEIAELAAIFMRQQASYEQAENKRAAQRPVVATTQLAIWIMLSTLCRVGELSSARWEDIDFDKKAWFIPKDNVKNKVASLNVYLSDFSLEQFKQLYQLTRYSEWCFPDSTGNNCIGRKVIADQVSDRQFMFKVDKNGEPTAPKKNRKNDNSLVLADGNNGKWTPHDLRRTGSTIMQKLRISIDTINRCQNHVTPGGKVNRHYLHHEYEEETRDAWQALGLYLEAVCGDVMP</sequence>
<keyword evidence="8" id="KW-1185">Reference proteome</keyword>
<dbReference type="InterPro" id="IPR038488">
    <property type="entry name" value="Integrase_DNA-bd_sf"/>
</dbReference>
<dbReference type="Gene3D" id="3.30.160.390">
    <property type="entry name" value="Integrase, DNA-binding domain"/>
    <property type="match status" value="1"/>
</dbReference>
<proteinExistence type="inferred from homology"/>